<dbReference type="EMBL" id="BPLR01007238">
    <property type="protein sequence ID" value="GIY15470.1"/>
    <property type="molecule type" value="Genomic_DNA"/>
</dbReference>
<protein>
    <submittedName>
        <fullName evidence="1">Uncharacterized protein</fullName>
    </submittedName>
</protein>
<name>A0AAV4R5D0_CAEEX</name>
<evidence type="ECO:0000313" key="2">
    <source>
        <dbReference type="Proteomes" id="UP001054945"/>
    </source>
</evidence>
<evidence type="ECO:0000313" key="1">
    <source>
        <dbReference type="EMBL" id="GIY15470.1"/>
    </source>
</evidence>
<dbReference type="Proteomes" id="UP001054945">
    <property type="component" value="Unassembled WGS sequence"/>
</dbReference>
<organism evidence="1 2">
    <name type="scientific">Caerostris extrusa</name>
    <name type="common">Bark spider</name>
    <name type="synonym">Caerostris bankana</name>
    <dbReference type="NCBI Taxonomy" id="172846"/>
    <lineage>
        <taxon>Eukaryota</taxon>
        <taxon>Metazoa</taxon>
        <taxon>Ecdysozoa</taxon>
        <taxon>Arthropoda</taxon>
        <taxon>Chelicerata</taxon>
        <taxon>Arachnida</taxon>
        <taxon>Araneae</taxon>
        <taxon>Araneomorphae</taxon>
        <taxon>Entelegynae</taxon>
        <taxon>Araneoidea</taxon>
        <taxon>Araneidae</taxon>
        <taxon>Caerostris</taxon>
    </lineage>
</organism>
<comment type="caution">
    <text evidence="1">The sequence shown here is derived from an EMBL/GenBank/DDBJ whole genome shotgun (WGS) entry which is preliminary data.</text>
</comment>
<sequence>MKLYQMSQVLKMQMKLTDNIPHFQKQNSISSLMKNSPLSAIPHHISPDNISFSVSESVVLNPEFKSNDNKNNHYENLFDDDKNAFNKPADFVEQSEFDIPIPQSVNDPIKKEPQFHLIPFYFDEDGFETSEESRRIYQFHRPTGDSKLKNQQYGIHSQHIPKGNNFDIKITVNSNNNNGSPHAPRGNKANNQYSHKFGFDINKHQPQMYNHGTYHQYSSLGDFSHMTTQKPVNNRRQFSDDNDNIKVNTPHSEEMMNHENFLSIVVRIHCPIFCTKKMRDKYMMKITGKLTRLK</sequence>
<proteinExistence type="predicted"/>
<keyword evidence="2" id="KW-1185">Reference proteome</keyword>
<gene>
    <name evidence="1" type="ORF">CEXT_679211</name>
</gene>
<dbReference type="AlphaFoldDB" id="A0AAV4R5D0"/>
<accession>A0AAV4R5D0</accession>
<reference evidence="1 2" key="1">
    <citation type="submission" date="2021-06" db="EMBL/GenBank/DDBJ databases">
        <title>Caerostris extrusa draft genome.</title>
        <authorList>
            <person name="Kono N."/>
            <person name="Arakawa K."/>
        </authorList>
    </citation>
    <scope>NUCLEOTIDE SEQUENCE [LARGE SCALE GENOMIC DNA]</scope>
</reference>